<feature type="active site" evidence="9">
    <location>
        <position position="149"/>
    </location>
</feature>
<dbReference type="NCBIfam" id="TIGR00077">
    <property type="entry name" value="lspA"/>
    <property type="match status" value="1"/>
</dbReference>
<keyword evidence="7 9" id="KW-1133">Transmembrane helix</keyword>
<gene>
    <name evidence="9 11" type="primary">lspA</name>
    <name evidence="11" type="ORF">F4X14_11360</name>
</gene>
<keyword evidence="8 9" id="KW-0472">Membrane</keyword>
<feature type="transmembrane region" description="Helical" evidence="9">
    <location>
        <begin position="145"/>
        <end position="165"/>
    </location>
</feature>
<evidence type="ECO:0000256" key="7">
    <source>
        <dbReference type="ARBA" id="ARBA00022989"/>
    </source>
</evidence>
<comment type="caution">
    <text evidence="11">The sequence shown here is derived from an EMBL/GenBank/DDBJ whole genome shotgun (WGS) entry which is preliminary data.</text>
</comment>
<evidence type="ECO:0000256" key="1">
    <source>
        <dbReference type="ARBA" id="ARBA00006139"/>
    </source>
</evidence>
<dbReference type="EMBL" id="VXMH01000059">
    <property type="protein sequence ID" value="MYC95558.1"/>
    <property type="molecule type" value="Genomic_DNA"/>
</dbReference>
<comment type="subcellular location">
    <subcellularLocation>
        <location evidence="9">Cell membrane</location>
        <topology evidence="9">Multi-pass membrane protein</topology>
    </subcellularLocation>
</comment>
<keyword evidence="4 9" id="KW-0812">Transmembrane</keyword>
<feature type="transmembrane region" description="Helical" evidence="9">
    <location>
        <begin position="12"/>
        <end position="28"/>
    </location>
</feature>
<protein>
    <recommendedName>
        <fullName evidence="9">Lipoprotein signal peptidase</fullName>
        <ecNumber evidence="9">3.4.23.36</ecNumber>
    </recommendedName>
    <alternativeName>
        <fullName evidence="9">Prolipoprotein signal peptidase</fullName>
    </alternativeName>
    <alternativeName>
        <fullName evidence="9">Signal peptidase II</fullName>
        <shortName evidence="9">SPase II</shortName>
    </alternativeName>
</protein>
<name>A0A6B1D7H4_9CHLR</name>
<dbReference type="PRINTS" id="PR00781">
    <property type="entry name" value="LIPOSIGPTASE"/>
</dbReference>
<evidence type="ECO:0000256" key="4">
    <source>
        <dbReference type="ARBA" id="ARBA00022692"/>
    </source>
</evidence>
<evidence type="ECO:0000256" key="10">
    <source>
        <dbReference type="RuleBase" id="RU004181"/>
    </source>
</evidence>
<dbReference type="GO" id="GO:0004190">
    <property type="term" value="F:aspartic-type endopeptidase activity"/>
    <property type="evidence" value="ECO:0007669"/>
    <property type="project" value="UniProtKB-UniRule"/>
</dbReference>
<dbReference type="UniPathway" id="UPA00665"/>
<keyword evidence="3 9" id="KW-0645">Protease</keyword>
<dbReference type="PANTHER" id="PTHR33695">
    <property type="entry name" value="LIPOPROTEIN SIGNAL PEPTIDASE"/>
    <property type="match status" value="1"/>
</dbReference>
<evidence type="ECO:0000256" key="3">
    <source>
        <dbReference type="ARBA" id="ARBA00022670"/>
    </source>
</evidence>
<reference evidence="11" key="1">
    <citation type="submission" date="2019-09" db="EMBL/GenBank/DDBJ databases">
        <title>Characterisation of the sponge microbiome using genome-centric metagenomics.</title>
        <authorList>
            <person name="Engelberts J.P."/>
            <person name="Robbins S.J."/>
            <person name="De Goeij J.M."/>
            <person name="Aranda M."/>
            <person name="Bell S.C."/>
            <person name="Webster N.S."/>
        </authorList>
    </citation>
    <scope>NUCLEOTIDE SEQUENCE</scope>
    <source>
        <strain evidence="11">SB0661_bin_32</strain>
    </source>
</reference>
<dbReference type="Pfam" id="PF01252">
    <property type="entry name" value="Peptidase_A8"/>
    <property type="match status" value="1"/>
</dbReference>
<dbReference type="AlphaFoldDB" id="A0A6B1D7H4"/>
<keyword evidence="6 9" id="KW-0378">Hydrolase</keyword>
<keyword evidence="2 9" id="KW-1003">Cell membrane</keyword>
<dbReference type="InterPro" id="IPR001872">
    <property type="entry name" value="Peptidase_A8"/>
</dbReference>
<dbReference type="HAMAP" id="MF_00161">
    <property type="entry name" value="LspA"/>
    <property type="match status" value="1"/>
</dbReference>
<dbReference type="EC" id="3.4.23.36" evidence="9"/>
<comment type="catalytic activity">
    <reaction evidence="9">
        <text>Release of signal peptides from bacterial membrane prolipoproteins. Hydrolyzes -Xaa-Yaa-Zaa-|-(S,diacylglyceryl)Cys-, in which Xaa is hydrophobic (preferably Leu), and Yaa (Ala or Ser) and Zaa (Gly or Ala) have small, neutral side chains.</text>
        <dbReference type="EC" id="3.4.23.36"/>
    </reaction>
</comment>
<evidence type="ECO:0000256" key="9">
    <source>
        <dbReference type="HAMAP-Rule" id="MF_00161"/>
    </source>
</evidence>
<sequence length="189" mass="20763">MPENSSMFSRIFGRTWIILLVAAIIIPLDQWTKELVRQNIAKFDYIIPIPALGEYFVFEHVDNHGAAFGILQGAGSVFIVIAAVVTVGVFYYAIRHLPDDQRLIRLLLGFQVGGALGNVIDRIMQGYVTDFVKIGVPGVYYWPNFNIADSSIVCSVIALAAVILYQDVQASRRAREEAIEVGAAGSSEA</sequence>
<feature type="transmembrane region" description="Helical" evidence="9">
    <location>
        <begin position="106"/>
        <end position="125"/>
    </location>
</feature>
<evidence type="ECO:0000256" key="5">
    <source>
        <dbReference type="ARBA" id="ARBA00022750"/>
    </source>
</evidence>
<evidence type="ECO:0000256" key="8">
    <source>
        <dbReference type="ARBA" id="ARBA00023136"/>
    </source>
</evidence>
<dbReference type="PANTHER" id="PTHR33695:SF1">
    <property type="entry name" value="LIPOPROTEIN SIGNAL PEPTIDASE"/>
    <property type="match status" value="1"/>
</dbReference>
<feature type="transmembrane region" description="Helical" evidence="9">
    <location>
        <begin position="70"/>
        <end position="94"/>
    </location>
</feature>
<comment type="pathway">
    <text evidence="9">Protein modification; lipoprotein biosynthesis (signal peptide cleavage).</text>
</comment>
<comment type="similarity">
    <text evidence="1 9 10">Belongs to the peptidase A8 family.</text>
</comment>
<dbReference type="GO" id="GO:0006508">
    <property type="term" value="P:proteolysis"/>
    <property type="evidence" value="ECO:0007669"/>
    <property type="project" value="UniProtKB-KW"/>
</dbReference>
<evidence type="ECO:0000256" key="6">
    <source>
        <dbReference type="ARBA" id="ARBA00022801"/>
    </source>
</evidence>
<proteinExistence type="inferred from homology"/>
<evidence type="ECO:0000256" key="2">
    <source>
        <dbReference type="ARBA" id="ARBA00022475"/>
    </source>
</evidence>
<organism evidence="11">
    <name type="scientific">Caldilineaceae bacterium SB0661_bin_32</name>
    <dbReference type="NCBI Taxonomy" id="2605255"/>
    <lineage>
        <taxon>Bacteria</taxon>
        <taxon>Bacillati</taxon>
        <taxon>Chloroflexota</taxon>
        <taxon>Caldilineae</taxon>
        <taxon>Caldilineales</taxon>
        <taxon>Caldilineaceae</taxon>
    </lineage>
</organism>
<feature type="active site" evidence="9">
    <location>
        <position position="130"/>
    </location>
</feature>
<accession>A0A6B1D7H4</accession>
<evidence type="ECO:0000313" key="11">
    <source>
        <dbReference type="EMBL" id="MYC95558.1"/>
    </source>
</evidence>
<keyword evidence="5 9" id="KW-0064">Aspartyl protease</keyword>
<dbReference type="GO" id="GO:0005886">
    <property type="term" value="C:plasma membrane"/>
    <property type="evidence" value="ECO:0007669"/>
    <property type="project" value="UniProtKB-SubCell"/>
</dbReference>
<comment type="function">
    <text evidence="9">This protein specifically catalyzes the removal of signal peptides from prolipoproteins.</text>
</comment>